<dbReference type="OrthoDB" id="5513217at2"/>
<evidence type="ECO:0000313" key="4">
    <source>
        <dbReference type="Proteomes" id="UP000283433"/>
    </source>
</evidence>
<comment type="caution">
    <text evidence="3">The sequence shown here is derived from an EMBL/GenBank/DDBJ whole genome shotgun (WGS) entry which is preliminary data.</text>
</comment>
<evidence type="ECO:0000256" key="1">
    <source>
        <dbReference type="SAM" id="SignalP"/>
    </source>
</evidence>
<feature type="signal peptide" evidence="1">
    <location>
        <begin position="1"/>
        <end position="19"/>
    </location>
</feature>
<reference evidence="3 4" key="1">
    <citation type="submission" date="2016-07" db="EMBL/GenBank/DDBJ databases">
        <title>Genome of Pelobium manganitolerans.</title>
        <authorList>
            <person name="Wu S."/>
            <person name="Wang G."/>
        </authorList>
    </citation>
    <scope>NUCLEOTIDE SEQUENCE [LARGE SCALE GENOMIC DNA]</scope>
    <source>
        <strain evidence="3 4">YS-25</strain>
    </source>
</reference>
<dbReference type="Pfam" id="PF11827">
    <property type="entry name" value="DUF3347"/>
    <property type="match status" value="1"/>
</dbReference>
<feature type="domain" description="DUF3347" evidence="2">
    <location>
        <begin position="51"/>
        <end position="124"/>
    </location>
</feature>
<dbReference type="PROSITE" id="PS51257">
    <property type="entry name" value="PROKAR_LIPOPROTEIN"/>
    <property type="match status" value="1"/>
</dbReference>
<dbReference type="RefSeq" id="WP_120182590.1">
    <property type="nucleotide sequence ID" value="NZ_MBTA01000027.1"/>
</dbReference>
<dbReference type="InterPro" id="IPR021782">
    <property type="entry name" value="DUF3347"/>
</dbReference>
<organism evidence="3 4">
    <name type="scientific">Pelobium manganitolerans</name>
    <dbReference type="NCBI Taxonomy" id="1842495"/>
    <lineage>
        <taxon>Bacteria</taxon>
        <taxon>Pseudomonadati</taxon>
        <taxon>Bacteroidota</taxon>
        <taxon>Sphingobacteriia</taxon>
        <taxon>Sphingobacteriales</taxon>
        <taxon>Sphingobacteriaceae</taxon>
        <taxon>Pelobium</taxon>
    </lineage>
</organism>
<sequence>MKNLLIALSLSGFVYSAYACTNANTQQNITETTIVQAENNPEFADAKINAVYQSYIALKNALVANDNALGTSASKALVVAAKEAGLNLKNLNAVANAKNVDAKRAKFNELSLELVDVFKANKLAKGVVYKQYCPMANSNKGGFWLASEKKVRNPYYGDKMMSCGSVKEEIK</sequence>
<accession>A0A419S328</accession>
<protein>
    <recommendedName>
        <fullName evidence="2">DUF3347 domain-containing protein</fullName>
    </recommendedName>
</protein>
<gene>
    <name evidence="3" type="ORF">BCY91_08905</name>
</gene>
<dbReference type="EMBL" id="MBTA01000027">
    <property type="protein sequence ID" value="RKD13684.1"/>
    <property type="molecule type" value="Genomic_DNA"/>
</dbReference>
<name>A0A419S328_9SPHI</name>
<dbReference type="Proteomes" id="UP000283433">
    <property type="component" value="Unassembled WGS sequence"/>
</dbReference>
<evidence type="ECO:0000259" key="2">
    <source>
        <dbReference type="Pfam" id="PF11827"/>
    </source>
</evidence>
<keyword evidence="1" id="KW-0732">Signal</keyword>
<dbReference type="AlphaFoldDB" id="A0A419S328"/>
<feature type="chain" id="PRO_5019560854" description="DUF3347 domain-containing protein" evidence="1">
    <location>
        <begin position="20"/>
        <end position="171"/>
    </location>
</feature>
<proteinExistence type="predicted"/>
<evidence type="ECO:0000313" key="3">
    <source>
        <dbReference type="EMBL" id="RKD13684.1"/>
    </source>
</evidence>
<keyword evidence="4" id="KW-1185">Reference proteome</keyword>